<dbReference type="SUPFAM" id="SSF55073">
    <property type="entry name" value="Nucleotide cyclase"/>
    <property type="match status" value="1"/>
</dbReference>
<dbReference type="Pfam" id="PF00563">
    <property type="entry name" value="EAL"/>
    <property type="match status" value="1"/>
</dbReference>
<dbReference type="Gene3D" id="3.20.20.450">
    <property type="entry name" value="EAL domain"/>
    <property type="match status" value="1"/>
</dbReference>
<dbReference type="NCBIfam" id="TIGR00229">
    <property type="entry name" value="sensory_box"/>
    <property type="match status" value="1"/>
</dbReference>
<dbReference type="Proteomes" id="UP000005709">
    <property type="component" value="Unassembled WGS sequence"/>
</dbReference>
<dbReference type="InterPro" id="IPR000160">
    <property type="entry name" value="GGDEF_dom"/>
</dbReference>
<comment type="caution">
    <text evidence="4">The sequence shown here is derived from an EMBL/GenBank/DDBJ whole genome shotgun (WGS) entry which is preliminary data.</text>
</comment>
<keyword evidence="1" id="KW-0472">Membrane</keyword>
<evidence type="ECO:0000259" key="3">
    <source>
        <dbReference type="PROSITE" id="PS50883"/>
    </source>
</evidence>
<gene>
    <name evidence="4" type="ORF">CAMGR0001_0214</name>
</gene>
<evidence type="ECO:0000313" key="4">
    <source>
        <dbReference type="EMBL" id="EEV16601.1"/>
    </source>
</evidence>
<organism evidence="4 5">
    <name type="scientific">Campylobacter gracilis RM3268</name>
    <dbReference type="NCBI Taxonomy" id="553220"/>
    <lineage>
        <taxon>Bacteria</taxon>
        <taxon>Pseudomonadati</taxon>
        <taxon>Campylobacterota</taxon>
        <taxon>Epsilonproteobacteria</taxon>
        <taxon>Campylobacterales</taxon>
        <taxon>Campylobacteraceae</taxon>
        <taxon>Campylobacter</taxon>
    </lineage>
</organism>
<dbReference type="AlphaFoldDB" id="C8PKJ2"/>
<dbReference type="OrthoDB" id="9790732at2"/>
<dbReference type="GO" id="GO:0071111">
    <property type="term" value="F:cyclic-guanylate-specific phosphodiesterase activity"/>
    <property type="evidence" value="ECO:0007669"/>
    <property type="project" value="InterPro"/>
</dbReference>
<dbReference type="SMART" id="SM00267">
    <property type="entry name" value="GGDEF"/>
    <property type="match status" value="1"/>
</dbReference>
<dbReference type="SUPFAM" id="SSF141868">
    <property type="entry name" value="EAL domain-like"/>
    <property type="match status" value="1"/>
</dbReference>
<proteinExistence type="predicted"/>
<dbReference type="EMBL" id="ACYG01000030">
    <property type="protein sequence ID" value="EEV16601.1"/>
    <property type="molecule type" value="Genomic_DNA"/>
</dbReference>
<dbReference type="InterPro" id="IPR043128">
    <property type="entry name" value="Rev_trsase/Diguanyl_cyclase"/>
</dbReference>
<dbReference type="SMART" id="SM00091">
    <property type="entry name" value="PAS"/>
    <property type="match status" value="1"/>
</dbReference>
<dbReference type="Gene3D" id="3.30.70.270">
    <property type="match status" value="1"/>
</dbReference>
<dbReference type="SMART" id="SM00052">
    <property type="entry name" value="EAL"/>
    <property type="match status" value="1"/>
</dbReference>
<dbReference type="InterPro" id="IPR029787">
    <property type="entry name" value="Nucleotide_cyclase"/>
</dbReference>
<dbReference type="STRING" id="824.CGRAC_2146"/>
<evidence type="ECO:0000313" key="5">
    <source>
        <dbReference type="Proteomes" id="UP000005709"/>
    </source>
</evidence>
<dbReference type="Gene3D" id="3.30.450.20">
    <property type="entry name" value="PAS domain"/>
    <property type="match status" value="1"/>
</dbReference>
<keyword evidence="1" id="KW-1133">Transmembrane helix</keyword>
<dbReference type="CDD" id="cd01948">
    <property type="entry name" value="EAL"/>
    <property type="match status" value="1"/>
</dbReference>
<feature type="transmembrane region" description="Helical" evidence="1">
    <location>
        <begin position="6"/>
        <end position="25"/>
    </location>
</feature>
<dbReference type="Pfam" id="PF13426">
    <property type="entry name" value="PAS_9"/>
    <property type="match status" value="1"/>
</dbReference>
<sequence>MKDKIMWALMVGIMILGIIIAGNYFSSLRDVARFSTISRELALIDNADNRLNILFDAKIARRDFSIANADMRGIYQVLQALQKDKIIDKIGLSSDVRAIGSAFSDKISLLDELGALNSQNLILFQSLQQKFLSSGANAQRANLYSQILGLNYKNRSEISALKSALESADASSPDEAAFIGIARQILRNFERQNIIVSDNLSLLNERFASLRERFSYASEEFYGSFMQMTMLYTAVFLSFLLLTYIINSDALRSKRALAPYHALCEQAGEAIVLADQSFKILYANKSALSLSGYEQSELQGSDLGVLMPKDKGIELPAMVNKGAKDTRLLRKNGELADVSLRLSNIAAASKPPLYALYAHDIGEREIMKLALASAKESLNNQVYIDHLTGQGNEAALYELINAEKTGVAIYITIVNFANLRLFYKAETTNEILRSFARTLAMCIESHEIKASIFRIQSDEFCLFYEGLNVARDVEIINKYFTDKVFNLHTTEGFASAPLNITMGVSERADVAGGANRVFQAVMAMYEAQSKNEHVGFYSRPNAIEEKYLQNQIMINTIQNAIKKNQVFVLVQPIFDITHRDPSGNTYGTEGGDYVPLVYEILIRLIDRSGKTRCPGEFIDIAKQTSLYIPLTQVVINEAFRLLDRFAGTCFSINLSYFDIANEGIKELLERKLASSPNASNLFIEILESEEFDDYESLRSFIAVAKNYGCKVAIDDFGSGYSNYYRILTLDVDYIKIDGALIKNIANDKNSRAIVETIANFARKQDYELIAEYVENHEISIILEEMGIKYMQGYFYSKPMEPSRIKF</sequence>
<feature type="transmembrane region" description="Helical" evidence="1">
    <location>
        <begin position="221"/>
        <end position="246"/>
    </location>
</feature>
<dbReference type="InterPro" id="IPR000014">
    <property type="entry name" value="PAS"/>
</dbReference>
<keyword evidence="1" id="KW-0812">Transmembrane</keyword>
<accession>C8PKJ2</accession>
<dbReference type="InterPro" id="IPR035965">
    <property type="entry name" value="PAS-like_dom_sf"/>
</dbReference>
<feature type="domain" description="EAL" evidence="3">
    <location>
        <begin position="550"/>
        <end position="806"/>
    </location>
</feature>
<dbReference type="eggNOG" id="COG5001">
    <property type="taxonomic scope" value="Bacteria"/>
</dbReference>
<dbReference type="CDD" id="cd00130">
    <property type="entry name" value="PAS"/>
    <property type="match status" value="1"/>
</dbReference>
<evidence type="ECO:0000256" key="1">
    <source>
        <dbReference type="SAM" id="Phobius"/>
    </source>
</evidence>
<protein>
    <submittedName>
        <fullName evidence="4">PAS domain S-box protein</fullName>
    </submittedName>
</protein>
<dbReference type="InterPro" id="IPR001633">
    <property type="entry name" value="EAL_dom"/>
</dbReference>
<dbReference type="PANTHER" id="PTHR33121">
    <property type="entry name" value="CYCLIC DI-GMP PHOSPHODIESTERASE PDEF"/>
    <property type="match status" value="1"/>
</dbReference>
<dbReference type="RefSeq" id="WP_005872822.1">
    <property type="nucleotide sequence ID" value="NZ_ACYG01000030.1"/>
</dbReference>
<dbReference type="InterPro" id="IPR035919">
    <property type="entry name" value="EAL_sf"/>
</dbReference>
<dbReference type="PANTHER" id="PTHR33121:SF79">
    <property type="entry name" value="CYCLIC DI-GMP PHOSPHODIESTERASE PDED-RELATED"/>
    <property type="match status" value="1"/>
</dbReference>
<reference evidence="4 5" key="1">
    <citation type="submission" date="2009-07" db="EMBL/GenBank/DDBJ databases">
        <authorList>
            <person name="Madupu R."/>
            <person name="Sebastian Y."/>
            <person name="Durkin A.S."/>
            <person name="Torralba M."/>
            <person name="Methe B."/>
            <person name="Sutton G.G."/>
            <person name="Strausberg R.L."/>
            <person name="Nelson K.E."/>
        </authorList>
    </citation>
    <scope>NUCLEOTIDE SEQUENCE [LARGE SCALE GENOMIC DNA]</scope>
    <source>
        <strain evidence="4 5">RM3268</strain>
    </source>
</reference>
<evidence type="ECO:0000259" key="2">
    <source>
        <dbReference type="PROSITE" id="PS50112"/>
    </source>
</evidence>
<dbReference type="PROSITE" id="PS50112">
    <property type="entry name" value="PAS"/>
    <property type="match status" value="1"/>
</dbReference>
<name>C8PKJ2_9BACT</name>
<dbReference type="PROSITE" id="PS50883">
    <property type="entry name" value="EAL"/>
    <property type="match status" value="1"/>
</dbReference>
<dbReference type="InterPro" id="IPR050706">
    <property type="entry name" value="Cyclic-di-GMP_PDE-like"/>
</dbReference>
<keyword evidence="5" id="KW-1185">Reference proteome</keyword>
<dbReference type="SUPFAM" id="SSF55785">
    <property type="entry name" value="PYP-like sensor domain (PAS domain)"/>
    <property type="match status" value="1"/>
</dbReference>
<feature type="domain" description="PAS" evidence="2">
    <location>
        <begin position="256"/>
        <end position="311"/>
    </location>
</feature>